<comment type="similarity">
    <text evidence="2">Belongs to the mitochondrion-specific ribosomal protein mL50 family.</text>
</comment>
<keyword evidence="3" id="KW-0689">Ribosomal protein</keyword>
<evidence type="ECO:0000256" key="7">
    <source>
        <dbReference type="ARBA" id="ARBA00035398"/>
    </source>
</evidence>
<evidence type="ECO:0000256" key="1">
    <source>
        <dbReference type="ARBA" id="ARBA00004173"/>
    </source>
</evidence>
<keyword evidence="4" id="KW-0496">Mitochondrion</keyword>
<reference evidence="9" key="1">
    <citation type="journal article" date="2023" name="G3 (Bethesda)">
        <title>Whole genome assemblies of Zophobas morio and Tenebrio molitor.</title>
        <authorList>
            <person name="Kaur S."/>
            <person name="Stinson S.A."/>
            <person name="diCenzo G.C."/>
        </authorList>
    </citation>
    <scope>NUCLEOTIDE SEQUENCE</scope>
    <source>
        <strain evidence="9">QUZm001</strain>
    </source>
</reference>
<evidence type="ECO:0000256" key="8">
    <source>
        <dbReference type="SAM" id="MobiDB-lite"/>
    </source>
</evidence>
<evidence type="ECO:0000256" key="6">
    <source>
        <dbReference type="ARBA" id="ARBA00035183"/>
    </source>
</evidence>
<evidence type="ECO:0000256" key="5">
    <source>
        <dbReference type="ARBA" id="ARBA00023274"/>
    </source>
</evidence>
<protein>
    <recommendedName>
        <fullName evidence="6">Large ribosomal subunit protein mL50</fullName>
    </recommendedName>
    <alternativeName>
        <fullName evidence="7">39S ribosomal protein L50, mitochondrial</fullName>
    </alternativeName>
</protein>
<evidence type="ECO:0000313" key="10">
    <source>
        <dbReference type="Proteomes" id="UP001168821"/>
    </source>
</evidence>
<feature type="region of interest" description="Disordered" evidence="8">
    <location>
        <begin position="24"/>
        <end position="45"/>
    </location>
</feature>
<evidence type="ECO:0000313" key="9">
    <source>
        <dbReference type="EMBL" id="KAJ3645170.1"/>
    </source>
</evidence>
<dbReference type="PANTHER" id="PTHR31542">
    <property type="entry name" value="39A RIBOSOMAL PROTEIN L50, MITOCHONDRIAL"/>
    <property type="match status" value="1"/>
</dbReference>
<organism evidence="9 10">
    <name type="scientific">Zophobas morio</name>
    <dbReference type="NCBI Taxonomy" id="2755281"/>
    <lineage>
        <taxon>Eukaryota</taxon>
        <taxon>Metazoa</taxon>
        <taxon>Ecdysozoa</taxon>
        <taxon>Arthropoda</taxon>
        <taxon>Hexapoda</taxon>
        <taxon>Insecta</taxon>
        <taxon>Pterygota</taxon>
        <taxon>Neoptera</taxon>
        <taxon>Endopterygota</taxon>
        <taxon>Coleoptera</taxon>
        <taxon>Polyphaga</taxon>
        <taxon>Cucujiformia</taxon>
        <taxon>Tenebrionidae</taxon>
        <taxon>Zophobas</taxon>
    </lineage>
</organism>
<gene>
    <name evidence="9" type="ORF">Zmor_022851</name>
</gene>
<comment type="subcellular location">
    <subcellularLocation>
        <location evidence="1">Mitochondrion</location>
    </subcellularLocation>
</comment>
<dbReference type="GO" id="GO:0005762">
    <property type="term" value="C:mitochondrial large ribosomal subunit"/>
    <property type="evidence" value="ECO:0007669"/>
    <property type="project" value="TreeGrafter"/>
</dbReference>
<evidence type="ECO:0000256" key="3">
    <source>
        <dbReference type="ARBA" id="ARBA00022980"/>
    </source>
</evidence>
<dbReference type="PANTHER" id="PTHR31542:SF1">
    <property type="entry name" value="LARGE RIBOSOMAL SUBUNIT PROTEIN ML50"/>
    <property type="match status" value="1"/>
</dbReference>
<accession>A0AA38M5T4</accession>
<comment type="caution">
    <text evidence="9">The sequence shown here is derived from an EMBL/GenBank/DDBJ whole genome shotgun (WGS) entry which is preliminary data.</text>
</comment>
<keyword evidence="5" id="KW-0687">Ribonucleoprotein</keyword>
<dbReference type="Proteomes" id="UP001168821">
    <property type="component" value="Unassembled WGS sequence"/>
</dbReference>
<evidence type="ECO:0000256" key="2">
    <source>
        <dbReference type="ARBA" id="ARBA00008860"/>
    </source>
</evidence>
<keyword evidence="10" id="KW-1185">Reference proteome</keyword>
<dbReference type="AlphaFoldDB" id="A0AA38M5T4"/>
<proteinExistence type="inferred from homology"/>
<sequence>MAALMRHGVIQTVRMRPATHVLGLATKAGKKKGSPDRRQPPGIDSTAQSIAAKGFLRPQNSYTPPSDVENKLDGVFEKILGSSNGDTPVGDLTQKFHLCSACAKEFDHPIPNSLLHTIETLNDIKKFYRTPVDTITPLDRMRDMELPENLHVQFDYHRFLPETDTMFKGQTAFNRSSTLVTGLKYKKKYKGHVQSQEWPLNS</sequence>
<evidence type="ECO:0000256" key="4">
    <source>
        <dbReference type="ARBA" id="ARBA00023128"/>
    </source>
</evidence>
<dbReference type="EMBL" id="JALNTZ010000007">
    <property type="protein sequence ID" value="KAJ3645170.1"/>
    <property type="molecule type" value="Genomic_DNA"/>
</dbReference>
<dbReference type="InterPro" id="IPR018305">
    <property type="entry name" value="Ribosomal_m50"/>
</dbReference>
<name>A0AA38M5T4_9CUCU</name>